<accession>A0A1I3LYD1</accession>
<dbReference type="SUPFAM" id="SSF46785">
    <property type="entry name" value="Winged helix' DNA-binding domain"/>
    <property type="match status" value="1"/>
</dbReference>
<gene>
    <name evidence="2" type="ORF">SAMN05216561_114131</name>
</gene>
<keyword evidence="3" id="KW-1185">Reference proteome</keyword>
<evidence type="ECO:0000313" key="3">
    <source>
        <dbReference type="Proteomes" id="UP000198649"/>
    </source>
</evidence>
<dbReference type="InterPro" id="IPR036388">
    <property type="entry name" value="WH-like_DNA-bd_sf"/>
</dbReference>
<sequence>MSDADDITALRSTAHPLRLRILSLLTGAELSAAEVARELGVAHANASYHLRVLLDAGEVVVAGEERIRGGVAKRYRHPWREEDHAGRRRGVDVRTMAHEMVRRTELRDPTAKANFTDAELWVEPEVWQRALSLLVEASELVHAEARPPRTEGTRLVSVTVAAFGMTATTS</sequence>
<reference evidence="2 3" key="1">
    <citation type="submission" date="2016-10" db="EMBL/GenBank/DDBJ databases">
        <authorList>
            <person name="de Groot N.N."/>
        </authorList>
    </citation>
    <scope>NUCLEOTIDE SEQUENCE [LARGE SCALE GENOMIC DNA]</scope>
    <source>
        <strain evidence="2 3">CGMCC 1.11156</strain>
    </source>
</reference>
<dbReference type="EMBL" id="FOQG01000014">
    <property type="protein sequence ID" value="SFI89713.1"/>
    <property type="molecule type" value="Genomic_DNA"/>
</dbReference>
<organism evidence="2 3">
    <name type="scientific">Nocardioides psychrotolerans</name>
    <dbReference type="NCBI Taxonomy" id="1005945"/>
    <lineage>
        <taxon>Bacteria</taxon>
        <taxon>Bacillati</taxon>
        <taxon>Actinomycetota</taxon>
        <taxon>Actinomycetes</taxon>
        <taxon>Propionibacteriales</taxon>
        <taxon>Nocardioidaceae</taxon>
        <taxon>Nocardioides</taxon>
    </lineage>
</organism>
<proteinExistence type="predicted"/>
<dbReference type="AlphaFoldDB" id="A0A1I3LYD1"/>
<dbReference type="GO" id="GO:0003700">
    <property type="term" value="F:DNA-binding transcription factor activity"/>
    <property type="evidence" value="ECO:0007669"/>
    <property type="project" value="InterPro"/>
</dbReference>
<dbReference type="SMART" id="SM00418">
    <property type="entry name" value="HTH_ARSR"/>
    <property type="match status" value="1"/>
</dbReference>
<dbReference type="STRING" id="1005945.SAMN05216561_114131"/>
<evidence type="ECO:0000259" key="1">
    <source>
        <dbReference type="SMART" id="SM00418"/>
    </source>
</evidence>
<dbReference type="RefSeq" id="WP_091115544.1">
    <property type="nucleotide sequence ID" value="NZ_BKAF01000017.1"/>
</dbReference>
<dbReference type="InterPro" id="IPR036390">
    <property type="entry name" value="WH_DNA-bd_sf"/>
</dbReference>
<dbReference type="OrthoDB" id="4158481at2"/>
<dbReference type="InterPro" id="IPR011991">
    <property type="entry name" value="ArsR-like_HTH"/>
</dbReference>
<dbReference type="Proteomes" id="UP000198649">
    <property type="component" value="Unassembled WGS sequence"/>
</dbReference>
<evidence type="ECO:0000313" key="2">
    <source>
        <dbReference type="EMBL" id="SFI89713.1"/>
    </source>
</evidence>
<dbReference type="InterPro" id="IPR001845">
    <property type="entry name" value="HTH_ArsR_DNA-bd_dom"/>
</dbReference>
<dbReference type="CDD" id="cd00090">
    <property type="entry name" value="HTH_ARSR"/>
    <property type="match status" value="1"/>
</dbReference>
<feature type="domain" description="HTH arsR-type" evidence="1">
    <location>
        <begin position="8"/>
        <end position="106"/>
    </location>
</feature>
<name>A0A1I3LYD1_9ACTN</name>
<dbReference type="Pfam" id="PF12840">
    <property type="entry name" value="HTH_20"/>
    <property type="match status" value="1"/>
</dbReference>
<dbReference type="Gene3D" id="1.10.10.10">
    <property type="entry name" value="Winged helix-like DNA-binding domain superfamily/Winged helix DNA-binding domain"/>
    <property type="match status" value="1"/>
</dbReference>
<protein>
    <submittedName>
        <fullName evidence="2">Helix-turn-helix domain-containing protein</fullName>
    </submittedName>
</protein>